<dbReference type="EMBL" id="BMAW01067041">
    <property type="protein sequence ID" value="GFT57762.1"/>
    <property type="molecule type" value="Genomic_DNA"/>
</dbReference>
<evidence type="ECO:0000313" key="3">
    <source>
        <dbReference type="Proteomes" id="UP000887013"/>
    </source>
</evidence>
<feature type="compositionally biased region" description="Low complexity" evidence="1">
    <location>
        <begin position="190"/>
        <end position="218"/>
    </location>
</feature>
<evidence type="ECO:0000313" key="2">
    <source>
        <dbReference type="EMBL" id="GFT57762.1"/>
    </source>
</evidence>
<name>A0A8X6PCQ4_NEPPI</name>
<feature type="region of interest" description="Disordered" evidence="1">
    <location>
        <begin position="162"/>
        <end position="235"/>
    </location>
</feature>
<feature type="compositionally biased region" description="Polar residues" evidence="1">
    <location>
        <begin position="112"/>
        <end position="128"/>
    </location>
</feature>
<comment type="caution">
    <text evidence="2">The sequence shown here is derived from an EMBL/GenBank/DDBJ whole genome shotgun (WGS) entry which is preliminary data.</text>
</comment>
<feature type="compositionally biased region" description="Basic residues" evidence="1">
    <location>
        <begin position="179"/>
        <end position="189"/>
    </location>
</feature>
<accession>A0A8X6PCQ4</accession>
<sequence>MTSTPDNNNPGECLSLFLGSYSVDTIRENIIKCNTSADCLNLNLFIEDKLNQIPTLVFPNENFKLEFGNNLRILIEEARIKYSGIKQEEIKNELAQFNNLCSAWGIANPNSTPTLSPAKQRGNFSPTGIDNPKKQKTNNSAYYNRFNIVTTEDPVIDIEIDDEETTDPTPPQPAFTPVKTKKNTKKGKNTAKPNPVNQPTSQPSSSTAPPPSANTLTTQPTPKSTAAPPITIDNAKKKQFSKIAGSSCNVEYSMFKCFVPYSTQCERKREGHSPFFSAAEKPQESKKDQQKLK</sequence>
<reference evidence="2" key="1">
    <citation type="submission" date="2020-08" db="EMBL/GenBank/DDBJ databases">
        <title>Multicomponent nature underlies the extraordinary mechanical properties of spider dragline silk.</title>
        <authorList>
            <person name="Kono N."/>
            <person name="Nakamura H."/>
            <person name="Mori M."/>
            <person name="Yoshida Y."/>
            <person name="Ohtoshi R."/>
            <person name="Malay A.D."/>
            <person name="Moran D.A.P."/>
            <person name="Tomita M."/>
            <person name="Numata K."/>
            <person name="Arakawa K."/>
        </authorList>
    </citation>
    <scope>NUCLEOTIDE SEQUENCE</scope>
</reference>
<dbReference type="Proteomes" id="UP000887013">
    <property type="component" value="Unassembled WGS sequence"/>
</dbReference>
<proteinExistence type="predicted"/>
<feature type="region of interest" description="Disordered" evidence="1">
    <location>
        <begin position="268"/>
        <end position="293"/>
    </location>
</feature>
<evidence type="ECO:0000256" key="1">
    <source>
        <dbReference type="SAM" id="MobiDB-lite"/>
    </source>
</evidence>
<feature type="region of interest" description="Disordered" evidence="1">
    <location>
        <begin position="112"/>
        <end position="141"/>
    </location>
</feature>
<organism evidence="2 3">
    <name type="scientific">Nephila pilipes</name>
    <name type="common">Giant wood spider</name>
    <name type="synonym">Nephila maculata</name>
    <dbReference type="NCBI Taxonomy" id="299642"/>
    <lineage>
        <taxon>Eukaryota</taxon>
        <taxon>Metazoa</taxon>
        <taxon>Ecdysozoa</taxon>
        <taxon>Arthropoda</taxon>
        <taxon>Chelicerata</taxon>
        <taxon>Arachnida</taxon>
        <taxon>Araneae</taxon>
        <taxon>Araneomorphae</taxon>
        <taxon>Entelegynae</taxon>
        <taxon>Araneoidea</taxon>
        <taxon>Nephilidae</taxon>
        <taxon>Nephila</taxon>
    </lineage>
</organism>
<feature type="compositionally biased region" description="Basic and acidic residues" evidence="1">
    <location>
        <begin position="281"/>
        <end position="293"/>
    </location>
</feature>
<gene>
    <name evidence="2" type="ORF">NPIL_507191</name>
</gene>
<dbReference type="AlphaFoldDB" id="A0A8X6PCQ4"/>
<keyword evidence="3" id="KW-1185">Reference proteome</keyword>
<protein>
    <submittedName>
        <fullName evidence="2">Uncharacterized protein</fullName>
    </submittedName>
</protein>